<sequence length="228" mass="25180">MAESKFTLAQYTGALKNLLPRGRVWSRENTGIQHGLIEGLAKSFHQMDKDAVQLLIEAFPSTTTDLLDEWNETVGIPDPCFGAPESIEQNRQYIVAKLIADGGQTVNYYKSIAASLGLNIKIREFSGSTPGTGAPSGYITHFDHWAHTWQVRLDVNSPSILGFSGDLEAITQSQVYQALSCLLARYKPAHTQFYISVVDPNEPPETVFGFDLDNSFISGFDTSTWSNI</sequence>
<dbReference type="InterPro" id="IPR018755">
    <property type="entry name" value="Phage_Mu_Gp48"/>
</dbReference>
<dbReference type="EMBL" id="JRHX01000087">
    <property type="protein sequence ID" value="KXZ68754.1"/>
    <property type="molecule type" value="Genomic_DNA"/>
</dbReference>
<evidence type="ECO:0000313" key="2">
    <source>
        <dbReference type="Proteomes" id="UP000075544"/>
    </source>
</evidence>
<gene>
    <name evidence="1" type="ORF">AVENLUH13518_02914</name>
</gene>
<dbReference type="Proteomes" id="UP000075544">
    <property type="component" value="Unassembled WGS sequence"/>
</dbReference>
<accession>A0A150HQR1</accession>
<dbReference type="PATRIC" id="fig|52133.19.peg.2960"/>
<comment type="caution">
    <text evidence="1">The sequence shown here is derived from an EMBL/GenBank/DDBJ whole genome shotgun (WGS) entry which is preliminary data.</text>
</comment>
<proteinExistence type="predicted"/>
<reference evidence="1 2" key="1">
    <citation type="journal article" date="2016" name="Sci. Rep.">
        <title>Genomic and phenotypic characterization of the species Acinetobacter venetianus.</title>
        <authorList>
            <person name="Fondi M."/>
            <person name="Maida I."/>
            <person name="Perrin E."/>
            <person name="Orlandini V."/>
            <person name="La Torre L."/>
            <person name="Bosi E."/>
            <person name="Negroni A."/>
            <person name="Zanaroli G."/>
            <person name="Fava F."/>
            <person name="Decorosi F."/>
            <person name="Giovannetti L."/>
            <person name="Viti C."/>
            <person name="Vaneechoutte M."/>
            <person name="Dijkshoorn L."/>
            <person name="Fani R."/>
        </authorList>
    </citation>
    <scope>NUCLEOTIDE SEQUENCE [LARGE SCALE GENOMIC DNA]</scope>
    <source>
        <strain evidence="1 2">LUH13518</strain>
    </source>
</reference>
<evidence type="ECO:0008006" key="3">
    <source>
        <dbReference type="Google" id="ProtNLM"/>
    </source>
</evidence>
<dbReference type="AlphaFoldDB" id="A0A150HQR1"/>
<dbReference type="RefSeq" id="WP_061525470.1">
    <property type="nucleotide sequence ID" value="NZ_JRHX01000087.1"/>
</dbReference>
<protein>
    <recommendedName>
        <fullName evidence="3">DUF2313 domain-containing protein</fullName>
    </recommendedName>
</protein>
<organism evidence="1 2">
    <name type="scientific">Acinetobacter venetianus</name>
    <dbReference type="NCBI Taxonomy" id="52133"/>
    <lineage>
        <taxon>Bacteria</taxon>
        <taxon>Pseudomonadati</taxon>
        <taxon>Pseudomonadota</taxon>
        <taxon>Gammaproteobacteria</taxon>
        <taxon>Moraxellales</taxon>
        <taxon>Moraxellaceae</taxon>
        <taxon>Acinetobacter</taxon>
    </lineage>
</organism>
<name>A0A150HQR1_9GAMM</name>
<dbReference type="Pfam" id="PF10076">
    <property type="entry name" value="Phage_Mu_Gp48"/>
    <property type="match status" value="1"/>
</dbReference>
<evidence type="ECO:0000313" key="1">
    <source>
        <dbReference type="EMBL" id="KXZ68754.1"/>
    </source>
</evidence>